<dbReference type="EMBL" id="AP025226">
    <property type="protein sequence ID" value="BDC00087.1"/>
    <property type="molecule type" value="Genomic_DNA"/>
</dbReference>
<dbReference type="GO" id="GO:0004181">
    <property type="term" value="F:metallocarboxypeptidase activity"/>
    <property type="evidence" value="ECO:0007669"/>
    <property type="project" value="UniProtKB-UniRule"/>
</dbReference>
<gene>
    <name evidence="4" type="ORF">SACC_31030</name>
</gene>
<dbReference type="PROSITE" id="PS52034">
    <property type="entry name" value="PEPTIDASE_M32"/>
    <property type="match status" value="1"/>
</dbReference>
<evidence type="ECO:0000256" key="2">
    <source>
        <dbReference type="PIRSR" id="PIRSR006615-1"/>
    </source>
</evidence>
<dbReference type="EC" id="3.4.17.19" evidence="1"/>
<proteinExistence type="inferred from homology"/>
<feature type="binding site" evidence="2">
    <location>
        <position position="277"/>
    </location>
    <ligand>
        <name>Zn(2+)</name>
        <dbReference type="ChEBI" id="CHEBI:29105"/>
        <note>catalytic</note>
    </ligand>
</feature>
<dbReference type="Proteomes" id="UP001319921">
    <property type="component" value="Chromosome"/>
</dbReference>
<sequence length="466" mass="55350">MYEDIWAVEHALNLLGWDIQTYMPTAGAKARGEAIARLVTLRRKLLLNIRKNVEKLEPSNDIERGLKRVLEREYKYYDAVPEELDVKLNKITSEATVIWREAKRKNDFSSFKPYLKEIIEINKEIAQRLGYRDHPYSALLDLYEEGFTVSDADRIFSELVPNLLKILEKINDRFTRKFRFEDEKYDINEMAKVIEKIAYDILKMPKDRFRIDISPHPFTVSMDRDDVRVTVRYEGYDFKRVIYSLIHECGHAIYELQIDRNLEYTPLAKAPSMGFHESQSRFFENIIGRSYDFIRLIYPYLNVKDSVDEIYYYFNSVKRQPIRVDADEVTYNLHIAIRYEIEKKAIEGSLNADEFPSVFDELMERYLGIRPKDYAEGVLQDIHWSQGSFGYFPTYTLGNVIAGMIYYHLKKEIGFNVDNIDKIKEWLREKVHRYGAIYSPKELQLKSFNEAYNPSRLLDYLREKYL</sequence>
<dbReference type="SUPFAM" id="SSF55486">
    <property type="entry name" value="Metalloproteases ('zincins'), catalytic domain"/>
    <property type="match status" value="1"/>
</dbReference>
<evidence type="ECO:0000256" key="1">
    <source>
        <dbReference type="PIRNR" id="PIRNR006615"/>
    </source>
</evidence>
<keyword evidence="2" id="KW-0862">Zinc</keyword>
<comment type="catalytic activity">
    <reaction evidence="1">
        <text>Release of a C-terminal amino acid with broad specificity, except for -Pro.</text>
        <dbReference type="EC" id="3.4.17.19"/>
    </reaction>
</comment>
<dbReference type="PANTHER" id="PTHR34217">
    <property type="entry name" value="METAL-DEPENDENT CARBOXYPEPTIDASE"/>
    <property type="match status" value="1"/>
</dbReference>
<feature type="binding site" evidence="2">
    <location>
        <position position="251"/>
    </location>
    <ligand>
        <name>Zn(2+)</name>
        <dbReference type="ChEBI" id="CHEBI:29105"/>
        <note>catalytic</note>
    </ligand>
</feature>
<dbReference type="KEGG" id="scas:SACC_31030"/>
<dbReference type="PANTHER" id="PTHR34217:SF1">
    <property type="entry name" value="CARBOXYPEPTIDASE 1"/>
    <property type="match status" value="1"/>
</dbReference>
<keyword evidence="5" id="KW-1185">Reference proteome</keyword>
<keyword evidence="1" id="KW-0482">Metalloprotease</keyword>
<comment type="cofactor">
    <cofactor evidence="2">
        <name>Zn(2+)</name>
        <dbReference type="ChEBI" id="CHEBI:29105"/>
    </cofactor>
    <text evidence="2">Binds 1 zinc ion per subunit.</text>
</comment>
<dbReference type="PIRSF" id="PIRSF006615">
    <property type="entry name" value="Zn_crbxpep_Taq"/>
    <property type="match status" value="1"/>
</dbReference>
<keyword evidence="1" id="KW-0378">Hydrolase</keyword>
<dbReference type="GO" id="GO:0006508">
    <property type="term" value="P:proteolysis"/>
    <property type="evidence" value="ECO:0007669"/>
    <property type="project" value="UniProtKB-UniRule"/>
</dbReference>
<reference evidence="4 5" key="1">
    <citation type="journal article" date="2022" name="Microbiol. Resour. Announc.">
        <title>Complete Genome Sequence of the Hyperthermophilic and Acidophilic Archaeon Saccharolobus caldissimus Strain HS-3T.</title>
        <authorList>
            <person name="Sakai H.D."/>
            <person name="Kurosawa N."/>
        </authorList>
    </citation>
    <scope>NUCLEOTIDE SEQUENCE [LARGE SCALE GENOMIC DNA]</scope>
    <source>
        <strain evidence="4 5">JCM32116</strain>
    </source>
</reference>
<name>A0AAQ4CWA5_9CREN</name>
<organism evidence="4 5">
    <name type="scientific">Saccharolobus caldissimus</name>
    <dbReference type="NCBI Taxonomy" id="1702097"/>
    <lineage>
        <taxon>Archaea</taxon>
        <taxon>Thermoproteota</taxon>
        <taxon>Thermoprotei</taxon>
        <taxon>Sulfolobales</taxon>
        <taxon>Sulfolobaceae</taxon>
        <taxon>Saccharolobus</taxon>
    </lineage>
</organism>
<evidence type="ECO:0000313" key="5">
    <source>
        <dbReference type="Proteomes" id="UP001319921"/>
    </source>
</evidence>
<keyword evidence="1 2" id="KW-0479">Metal-binding</keyword>
<evidence type="ECO:0000313" key="4">
    <source>
        <dbReference type="EMBL" id="BDC00087.1"/>
    </source>
</evidence>
<dbReference type="GeneID" id="68867827"/>
<feature type="active site" description="Proton donor/acceptor" evidence="3">
    <location>
        <position position="248"/>
    </location>
</feature>
<keyword evidence="1 4" id="KW-0121">Carboxypeptidase</keyword>
<dbReference type="CDD" id="cd06460">
    <property type="entry name" value="M32_Taq"/>
    <property type="match status" value="1"/>
</dbReference>
<keyword evidence="1" id="KW-0645">Protease</keyword>
<dbReference type="PRINTS" id="PR00998">
    <property type="entry name" value="CRBOXYPTASET"/>
</dbReference>
<dbReference type="InterPro" id="IPR001333">
    <property type="entry name" value="Peptidase_M32_Taq"/>
</dbReference>
<comment type="similarity">
    <text evidence="1">Belongs to the peptidase M32 family.</text>
</comment>
<dbReference type="AlphaFoldDB" id="A0AAQ4CWA5"/>
<dbReference type="GO" id="GO:0046872">
    <property type="term" value="F:metal ion binding"/>
    <property type="evidence" value="ECO:0007669"/>
    <property type="project" value="UniProtKB-KW"/>
</dbReference>
<protein>
    <recommendedName>
        <fullName evidence="1">Metal-dependent carboxypeptidase</fullName>
        <ecNumber evidence="1">3.4.17.19</ecNumber>
    </recommendedName>
</protein>
<dbReference type="Gene3D" id="1.10.1370.30">
    <property type="match status" value="1"/>
</dbReference>
<dbReference type="RefSeq" id="WP_229570752.1">
    <property type="nucleotide sequence ID" value="NZ_AP025226.1"/>
</dbReference>
<comment type="function">
    <text evidence="1">Broad specificity carboxypetidase that releases amino acids sequentially from the C-terminus, including neutral, aromatic, polar and basic residues.</text>
</comment>
<dbReference type="Pfam" id="PF02074">
    <property type="entry name" value="Peptidase_M32"/>
    <property type="match status" value="1"/>
</dbReference>
<accession>A0AAQ4CWA5</accession>
<evidence type="ECO:0000256" key="3">
    <source>
        <dbReference type="PIRSR" id="PIRSR006615-2"/>
    </source>
</evidence>
<feature type="binding site" evidence="2">
    <location>
        <position position="247"/>
    </location>
    <ligand>
        <name>Zn(2+)</name>
        <dbReference type="ChEBI" id="CHEBI:29105"/>
        <note>catalytic</note>
    </ligand>
</feature>